<proteinExistence type="predicted"/>
<name>A0A0F9VH81_9ZZZZ</name>
<evidence type="ECO:0000259" key="1">
    <source>
        <dbReference type="Pfam" id="PF18765"/>
    </source>
</evidence>
<dbReference type="InterPro" id="IPR041633">
    <property type="entry name" value="Polbeta"/>
</dbReference>
<reference evidence="2" key="1">
    <citation type="journal article" date="2015" name="Nature">
        <title>Complex archaea that bridge the gap between prokaryotes and eukaryotes.</title>
        <authorList>
            <person name="Spang A."/>
            <person name="Saw J.H."/>
            <person name="Jorgensen S.L."/>
            <person name="Zaremba-Niedzwiedzka K."/>
            <person name="Martijn J."/>
            <person name="Lind A.E."/>
            <person name="van Eijk R."/>
            <person name="Schleper C."/>
            <person name="Guy L."/>
            <person name="Ettema T.J."/>
        </authorList>
    </citation>
    <scope>NUCLEOTIDE SEQUENCE</scope>
</reference>
<accession>A0A0F9VH81</accession>
<protein>
    <recommendedName>
        <fullName evidence="1">Polymerase beta nucleotidyltransferase domain-containing protein</fullName>
    </recommendedName>
</protein>
<dbReference type="Pfam" id="PF18765">
    <property type="entry name" value="Polbeta"/>
    <property type="match status" value="1"/>
</dbReference>
<dbReference type="InterPro" id="IPR043519">
    <property type="entry name" value="NT_sf"/>
</dbReference>
<dbReference type="SUPFAM" id="SSF81301">
    <property type="entry name" value="Nucleotidyltransferase"/>
    <property type="match status" value="1"/>
</dbReference>
<gene>
    <name evidence="2" type="ORF">LCGC14_0484130</name>
</gene>
<dbReference type="EMBL" id="LAZR01000532">
    <property type="protein sequence ID" value="KKN65163.1"/>
    <property type="molecule type" value="Genomic_DNA"/>
</dbReference>
<evidence type="ECO:0000313" key="2">
    <source>
        <dbReference type="EMBL" id="KKN65163.1"/>
    </source>
</evidence>
<dbReference type="AlphaFoldDB" id="A0A0F9VH81"/>
<sequence>MDINQAAHLVSEWARKKPEIKNVQFFGSRVKGANREDSDLDVAIELIQGLDECGGLSAWMRNSDKWSKELNELIPYEVQAEWNDGENTDLINKGLLEACLLVYEE</sequence>
<dbReference type="CDD" id="cd05403">
    <property type="entry name" value="NT_KNTase_like"/>
    <property type="match status" value="1"/>
</dbReference>
<comment type="caution">
    <text evidence="2">The sequence shown here is derived from an EMBL/GenBank/DDBJ whole genome shotgun (WGS) entry which is preliminary data.</text>
</comment>
<feature type="domain" description="Polymerase beta nucleotidyltransferase" evidence="1">
    <location>
        <begin position="12"/>
        <end position="49"/>
    </location>
</feature>
<dbReference type="Gene3D" id="3.30.460.10">
    <property type="entry name" value="Beta Polymerase, domain 2"/>
    <property type="match status" value="1"/>
</dbReference>
<organism evidence="2">
    <name type="scientific">marine sediment metagenome</name>
    <dbReference type="NCBI Taxonomy" id="412755"/>
    <lineage>
        <taxon>unclassified sequences</taxon>
        <taxon>metagenomes</taxon>
        <taxon>ecological metagenomes</taxon>
    </lineage>
</organism>